<dbReference type="InterPro" id="IPR037019">
    <property type="entry name" value="Glyco_hydro_7_sf"/>
</dbReference>
<evidence type="ECO:0000256" key="10">
    <source>
        <dbReference type="SAM" id="SignalP"/>
    </source>
</evidence>
<gene>
    <name evidence="11" type="ORF">SUNI508_05583</name>
</gene>
<keyword evidence="3 9" id="KW-0378">Hydrolase</keyword>
<dbReference type="PANTHER" id="PTHR33753:SF1">
    <property type="entry name" value="ENDO-BETA-1,4-GLUCANASE CELB"/>
    <property type="match status" value="1"/>
</dbReference>
<evidence type="ECO:0000256" key="3">
    <source>
        <dbReference type="ARBA" id="ARBA00022801"/>
    </source>
</evidence>
<proteinExistence type="inferred from homology"/>
<dbReference type="Pfam" id="PF00840">
    <property type="entry name" value="Glyco_hydro_7"/>
    <property type="match status" value="1"/>
</dbReference>
<reference evidence="11 12" key="1">
    <citation type="journal article" date="2024" name="J. Plant Pathol.">
        <title>Sequence and assembly of the genome of Seiridium unicorne, isolate CBS 538.82, causal agent of cypress canker disease.</title>
        <authorList>
            <person name="Scali E."/>
            <person name="Rocca G.D."/>
            <person name="Danti R."/>
            <person name="Garbelotto M."/>
            <person name="Barberini S."/>
            <person name="Baroncelli R."/>
            <person name="Emiliani G."/>
        </authorList>
    </citation>
    <scope>NUCLEOTIDE SEQUENCE [LARGE SCALE GENOMIC DNA]</scope>
    <source>
        <strain evidence="11 12">BM-138-508</strain>
    </source>
</reference>
<keyword evidence="8 9" id="KW-0624">Polysaccharide degradation</keyword>
<keyword evidence="7 9" id="KW-0326">Glycosidase</keyword>
<evidence type="ECO:0000256" key="5">
    <source>
        <dbReference type="ARBA" id="ARBA00023180"/>
    </source>
</evidence>
<organism evidence="11 12">
    <name type="scientific">Seiridium unicorne</name>
    <dbReference type="NCBI Taxonomy" id="138068"/>
    <lineage>
        <taxon>Eukaryota</taxon>
        <taxon>Fungi</taxon>
        <taxon>Dikarya</taxon>
        <taxon>Ascomycota</taxon>
        <taxon>Pezizomycotina</taxon>
        <taxon>Sordariomycetes</taxon>
        <taxon>Xylariomycetidae</taxon>
        <taxon>Amphisphaeriales</taxon>
        <taxon>Sporocadaceae</taxon>
        <taxon>Seiridium</taxon>
    </lineage>
</organism>
<evidence type="ECO:0000256" key="1">
    <source>
        <dbReference type="ARBA" id="ARBA00000966"/>
    </source>
</evidence>
<protein>
    <recommendedName>
        <fullName evidence="9">Glucanase</fullName>
        <ecNumber evidence="9">3.2.1.-</ecNumber>
    </recommendedName>
</protein>
<comment type="catalytic activity">
    <reaction evidence="1">
        <text>Endohydrolysis of (1-&gt;4)-beta-D-glucosidic linkages in cellulose, lichenin and cereal beta-D-glucans.</text>
        <dbReference type="EC" id="3.2.1.4"/>
    </reaction>
</comment>
<dbReference type="InterPro" id="IPR001722">
    <property type="entry name" value="Glyco_hydro_7"/>
</dbReference>
<sequence length="437" mass="46098">MALFVPVGLALLGLASAQTPVGTEAHPELTTYRCTVAGGCTEATNYLVLDSLAHSVHQINSTAGCGDWGSGPNATVCPTAEACAANCIQEAQTDYSTVGVTTDGASLRMQMMVNNVSVSPRIYLLDNTEEKYEMVKFTGGEFAFDIDATKLPCGMNSALYLSEMEDDGGQSELNTGGAARGTGYCDAQCYTTPFINGVANLDAAGACCSEMDIWEANARAEQVAPHPCNESGVYLCSGAECGSDGVCDKSGCGWNPYRLNQTDYYGEGSEFDVDTTKPFTVVTQFPVNNSTGKLEEITRLFVQDGVVIKAETVSKEGLPAVDSITTDYCVASDATAFNRLDGLEAMGDAMARGMVMAFSIWWSTDGSMVWLDGASEGAGPCSDSDDLPASILAVEPEPEVTFSNLKWGEIGSTFGSAAATNGTLKYRRGTRIGSRGW</sequence>
<evidence type="ECO:0000256" key="8">
    <source>
        <dbReference type="ARBA" id="ARBA00023326"/>
    </source>
</evidence>
<dbReference type="EMBL" id="JARVKF010000168">
    <property type="protein sequence ID" value="KAK9421653.1"/>
    <property type="molecule type" value="Genomic_DNA"/>
</dbReference>
<evidence type="ECO:0000256" key="4">
    <source>
        <dbReference type="ARBA" id="ARBA00023001"/>
    </source>
</evidence>
<accession>A0ABR2V3Z8</accession>
<dbReference type="PANTHER" id="PTHR33753">
    <property type="entry name" value="1,4-BETA-D-GLUCAN CELLOBIOHYDROLASE B"/>
    <property type="match status" value="1"/>
</dbReference>
<feature type="chain" id="PRO_5046420694" description="Glucanase" evidence="10">
    <location>
        <begin position="18"/>
        <end position="437"/>
    </location>
</feature>
<keyword evidence="12" id="KW-1185">Reference proteome</keyword>
<evidence type="ECO:0000313" key="12">
    <source>
        <dbReference type="Proteomes" id="UP001408356"/>
    </source>
</evidence>
<evidence type="ECO:0000256" key="2">
    <source>
        <dbReference type="ARBA" id="ARBA00006044"/>
    </source>
</evidence>
<name>A0ABR2V3Z8_9PEZI</name>
<dbReference type="InterPro" id="IPR013320">
    <property type="entry name" value="ConA-like_dom_sf"/>
</dbReference>
<keyword evidence="6" id="KW-0119">Carbohydrate metabolism</keyword>
<evidence type="ECO:0000256" key="9">
    <source>
        <dbReference type="RuleBase" id="RU361164"/>
    </source>
</evidence>
<dbReference type="CDD" id="cd07999">
    <property type="entry name" value="GH7_CBH_EG"/>
    <property type="match status" value="1"/>
</dbReference>
<keyword evidence="5" id="KW-0325">Glycoprotein</keyword>
<evidence type="ECO:0000256" key="7">
    <source>
        <dbReference type="ARBA" id="ARBA00023295"/>
    </source>
</evidence>
<dbReference type="PRINTS" id="PR00734">
    <property type="entry name" value="GLHYDRLASE7"/>
</dbReference>
<keyword evidence="4 9" id="KW-0136">Cellulose degradation</keyword>
<evidence type="ECO:0000256" key="6">
    <source>
        <dbReference type="ARBA" id="ARBA00023277"/>
    </source>
</evidence>
<dbReference type="SUPFAM" id="SSF49899">
    <property type="entry name" value="Concanavalin A-like lectins/glucanases"/>
    <property type="match status" value="1"/>
</dbReference>
<comment type="similarity">
    <text evidence="2 9">Belongs to the glycosyl hydrolase 7 (cellulase C) family.</text>
</comment>
<dbReference type="Proteomes" id="UP001408356">
    <property type="component" value="Unassembled WGS sequence"/>
</dbReference>
<comment type="caution">
    <text evidence="11">The sequence shown here is derived from an EMBL/GenBank/DDBJ whole genome shotgun (WGS) entry which is preliminary data.</text>
</comment>
<feature type="signal peptide" evidence="10">
    <location>
        <begin position="1"/>
        <end position="17"/>
    </location>
</feature>
<dbReference type="EC" id="3.2.1.-" evidence="9"/>
<keyword evidence="10" id="KW-0732">Signal</keyword>
<dbReference type="Gene3D" id="2.70.100.10">
    <property type="entry name" value="Glycoside hydrolase, family 7, domain"/>
    <property type="match status" value="1"/>
</dbReference>
<evidence type="ECO:0000313" key="11">
    <source>
        <dbReference type="EMBL" id="KAK9421653.1"/>
    </source>
</evidence>